<proteinExistence type="predicted"/>
<dbReference type="Gene3D" id="1.20.5.110">
    <property type="match status" value="1"/>
</dbReference>
<organism evidence="14 15">
    <name type="scientific">Streptomyces beijiangensis</name>
    <dbReference type="NCBI Taxonomy" id="163361"/>
    <lineage>
        <taxon>Bacteria</taxon>
        <taxon>Bacillati</taxon>
        <taxon>Actinomycetota</taxon>
        <taxon>Actinomycetes</taxon>
        <taxon>Kitasatosporales</taxon>
        <taxon>Streptomycetaceae</taxon>
        <taxon>Streptomyces</taxon>
    </lineage>
</organism>
<dbReference type="InterPro" id="IPR013099">
    <property type="entry name" value="K_chnl_dom"/>
</dbReference>
<sequence>MASPVRDVSPGRTRPRCGDAGPMDVPVSGRPDRLIRWEQRMEAPLFVASLLFLACYAVRVLARGIDPLWRDLALAVTLATWLVFAADYAVRLVLSGQRLRFVRTHWLDTVVLALPLLRPLRMVKVYTAVQKRHDEPRLSLHARVMAYAGLTAVLLGFSGALTVYSFERTAPGATIRTFGDAVWWTCSTLTTVGYGDVAPVTAWGRLVAAGMMACGLALLGAVTGSFSSWLLQVFAREGEDAGRPPGS</sequence>
<evidence type="ECO:0000256" key="6">
    <source>
        <dbReference type="ARBA" id="ARBA00022958"/>
    </source>
</evidence>
<evidence type="ECO:0000256" key="9">
    <source>
        <dbReference type="ARBA" id="ARBA00023136"/>
    </source>
</evidence>
<dbReference type="Gene3D" id="1.10.287.70">
    <property type="match status" value="1"/>
</dbReference>
<keyword evidence="15" id="KW-1185">Reference proteome</keyword>
<evidence type="ECO:0000256" key="1">
    <source>
        <dbReference type="ARBA" id="ARBA00004141"/>
    </source>
</evidence>
<protein>
    <submittedName>
        <fullName evidence="14">Two pore domain potassium channel family protein</fullName>
    </submittedName>
</protein>
<feature type="transmembrane region" description="Helical" evidence="12">
    <location>
        <begin position="43"/>
        <end position="62"/>
    </location>
</feature>
<name>A0A939JJ20_9ACTN</name>
<keyword evidence="7 12" id="KW-1133">Transmembrane helix</keyword>
<evidence type="ECO:0000256" key="2">
    <source>
        <dbReference type="ARBA" id="ARBA00022448"/>
    </source>
</evidence>
<keyword evidence="8" id="KW-0406">Ion transport</keyword>
<comment type="caution">
    <text evidence="14">The sequence shown here is derived from an EMBL/GenBank/DDBJ whole genome shotgun (WGS) entry which is preliminary data.</text>
</comment>
<evidence type="ECO:0000256" key="8">
    <source>
        <dbReference type="ARBA" id="ARBA00023065"/>
    </source>
</evidence>
<dbReference type="SUPFAM" id="SSF81324">
    <property type="entry name" value="Voltage-gated potassium channels"/>
    <property type="match status" value="1"/>
</dbReference>
<feature type="transmembrane region" description="Helical" evidence="12">
    <location>
        <begin position="74"/>
        <end position="94"/>
    </location>
</feature>
<dbReference type="GO" id="GO:0005267">
    <property type="term" value="F:potassium channel activity"/>
    <property type="evidence" value="ECO:0007669"/>
    <property type="project" value="UniProtKB-KW"/>
</dbReference>
<dbReference type="GO" id="GO:0016020">
    <property type="term" value="C:membrane"/>
    <property type="evidence" value="ECO:0007669"/>
    <property type="project" value="UniProtKB-SubCell"/>
</dbReference>
<dbReference type="AlphaFoldDB" id="A0A939JJ20"/>
<feature type="region of interest" description="Disordered" evidence="11">
    <location>
        <begin position="1"/>
        <end position="25"/>
    </location>
</feature>
<dbReference type="EMBL" id="JAFLRJ010000192">
    <property type="protein sequence ID" value="MBO0514277.1"/>
    <property type="molecule type" value="Genomic_DNA"/>
</dbReference>
<evidence type="ECO:0000256" key="10">
    <source>
        <dbReference type="ARBA" id="ARBA00023303"/>
    </source>
</evidence>
<keyword evidence="3" id="KW-0633">Potassium transport</keyword>
<evidence type="ECO:0000256" key="12">
    <source>
        <dbReference type="SAM" id="Phobius"/>
    </source>
</evidence>
<keyword evidence="2" id="KW-0813">Transport</keyword>
<dbReference type="InterPro" id="IPR047871">
    <property type="entry name" value="K_chnl_Slo-like"/>
</dbReference>
<evidence type="ECO:0000256" key="3">
    <source>
        <dbReference type="ARBA" id="ARBA00022538"/>
    </source>
</evidence>
<keyword evidence="6" id="KW-0630">Potassium</keyword>
<dbReference type="Pfam" id="PF07885">
    <property type="entry name" value="Ion_trans_2"/>
    <property type="match status" value="1"/>
</dbReference>
<keyword evidence="9 12" id="KW-0472">Membrane</keyword>
<dbReference type="Proteomes" id="UP000664167">
    <property type="component" value="Unassembled WGS sequence"/>
</dbReference>
<feature type="transmembrane region" description="Helical" evidence="12">
    <location>
        <begin position="206"/>
        <end position="231"/>
    </location>
</feature>
<evidence type="ECO:0000256" key="5">
    <source>
        <dbReference type="ARBA" id="ARBA00022826"/>
    </source>
</evidence>
<feature type="transmembrane region" description="Helical" evidence="12">
    <location>
        <begin position="144"/>
        <end position="166"/>
    </location>
</feature>
<evidence type="ECO:0000256" key="4">
    <source>
        <dbReference type="ARBA" id="ARBA00022692"/>
    </source>
</evidence>
<evidence type="ECO:0000313" key="15">
    <source>
        <dbReference type="Proteomes" id="UP000664167"/>
    </source>
</evidence>
<dbReference type="Gene3D" id="1.20.120.350">
    <property type="entry name" value="Voltage-gated potassium channels. Chain C"/>
    <property type="match status" value="1"/>
</dbReference>
<reference evidence="14" key="1">
    <citation type="submission" date="2021-03" db="EMBL/GenBank/DDBJ databases">
        <title>Streptomyces poriferae sp. nov., a novel marine sponge-derived Actinobacteria species with anti-MRSA activity.</title>
        <authorList>
            <person name="Sandoval-Powers M."/>
            <person name="Kralova S."/>
            <person name="Nguyen G.-S."/>
            <person name="Fawwal D."/>
            <person name="Degnes K."/>
            <person name="Klinkenberg G."/>
            <person name="Sletta H."/>
            <person name="Wentzel A."/>
            <person name="Liles M.R."/>
        </authorList>
    </citation>
    <scope>NUCLEOTIDE SEQUENCE</scope>
    <source>
        <strain evidence="14">DSM 41794</strain>
    </source>
</reference>
<feature type="domain" description="Potassium channel" evidence="13">
    <location>
        <begin position="159"/>
        <end position="231"/>
    </location>
</feature>
<evidence type="ECO:0000256" key="11">
    <source>
        <dbReference type="SAM" id="MobiDB-lite"/>
    </source>
</evidence>
<accession>A0A939JJ20</accession>
<keyword evidence="10 14" id="KW-0407">Ion channel</keyword>
<gene>
    <name evidence="14" type="ORF">J0695_21100</name>
</gene>
<dbReference type="PANTHER" id="PTHR10027">
    <property type="entry name" value="CALCIUM-ACTIVATED POTASSIUM CHANNEL ALPHA CHAIN"/>
    <property type="match status" value="1"/>
</dbReference>
<evidence type="ECO:0000259" key="13">
    <source>
        <dbReference type="Pfam" id="PF07885"/>
    </source>
</evidence>
<keyword evidence="4 12" id="KW-0812">Transmembrane</keyword>
<keyword evidence="5" id="KW-0631">Potassium channel</keyword>
<evidence type="ECO:0000313" key="14">
    <source>
        <dbReference type="EMBL" id="MBO0514277.1"/>
    </source>
</evidence>
<dbReference type="PANTHER" id="PTHR10027:SF10">
    <property type="entry name" value="SLOWPOKE 2, ISOFORM D"/>
    <property type="match status" value="1"/>
</dbReference>
<dbReference type="InterPro" id="IPR027359">
    <property type="entry name" value="Volt_channel_dom_sf"/>
</dbReference>
<comment type="subcellular location">
    <subcellularLocation>
        <location evidence="1">Membrane</location>
        <topology evidence="1">Multi-pass membrane protein</topology>
    </subcellularLocation>
</comment>
<evidence type="ECO:0000256" key="7">
    <source>
        <dbReference type="ARBA" id="ARBA00022989"/>
    </source>
</evidence>